<dbReference type="PANTHER" id="PTHR31851">
    <property type="entry name" value="FE(2+)/MN(2+) TRANSPORTER PCL1"/>
    <property type="match status" value="1"/>
</dbReference>
<proteinExistence type="predicted"/>
<dbReference type="RefSeq" id="WP_187574036.1">
    <property type="nucleotide sequence ID" value="NZ_CP060731.1"/>
</dbReference>
<dbReference type="Proteomes" id="UP000515838">
    <property type="component" value="Chromosome"/>
</dbReference>
<accession>A0A7G9TF38</accession>
<comment type="subcellular location">
    <subcellularLocation>
        <location evidence="1">Endomembrane system</location>
        <topology evidence="1">Multi-pass membrane protein</topology>
    </subcellularLocation>
</comment>
<keyword evidence="2 5" id="KW-0812">Transmembrane</keyword>
<evidence type="ECO:0000256" key="1">
    <source>
        <dbReference type="ARBA" id="ARBA00004127"/>
    </source>
</evidence>
<evidence type="ECO:0000256" key="3">
    <source>
        <dbReference type="ARBA" id="ARBA00022989"/>
    </source>
</evidence>
<sequence length="238" mass="24336">MPRHPRTPVTRHRELHRTDRVGWLRAAVLGANDGIVSVAGLVVGVAASGATPSTILLTGVAGLVAGAMSMAAGEYVSVQSQADAEAAALALEKSELRDMPDSELAELTQIYVGRGLEPALARQVAEQLTARDALTAHMRDELGITEELRARPVQAALASAAAFTVGALLPIATTVLAPAGKVAMVTTAATLIGLLLSGGLAARVGGAPVLRGAWRVGFWGAMAMGAAALVGRLFHVSI</sequence>
<dbReference type="GO" id="GO:0005384">
    <property type="term" value="F:manganese ion transmembrane transporter activity"/>
    <property type="evidence" value="ECO:0007669"/>
    <property type="project" value="InterPro"/>
</dbReference>
<protein>
    <submittedName>
        <fullName evidence="6">VIT family protein</fullName>
    </submittedName>
</protein>
<feature type="transmembrane region" description="Helical" evidence="5">
    <location>
        <begin position="21"/>
        <end position="47"/>
    </location>
</feature>
<dbReference type="GeneID" id="81470234"/>
<dbReference type="AlphaFoldDB" id="A0A7G9TF38"/>
<dbReference type="GO" id="GO:0030026">
    <property type="term" value="P:intracellular manganese ion homeostasis"/>
    <property type="evidence" value="ECO:0007669"/>
    <property type="project" value="InterPro"/>
</dbReference>
<organism evidence="6 7">
    <name type="scientific">Pseudoxanthomonas mexicana</name>
    <dbReference type="NCBI Taxonomy" id="128785"/>
    <lineage>
        <taxon>Bacteria</taxon>
        <taxon>Pseudomonadati</taxon>
        <taxon>Pseudomonadota</taxon>
        <taxon>Gammaproteobacteria</taxon>
        <taxon>Lysobacterales</taxon>
        <taxon>Lysobacteraceae</taxon>
        <taxon>Pseudoxanthomonas</taxon>
    </lineage>
</organism>
<feature type="transmembrane region" description="Helical" evidence="5">
    <location>
        <begin position="216"/>
        <end position="235"/>
    </location>
</feature>
<evidence type="ECO:0000313" key="6">
    <source>
        <dbReference type="EMBL" id="QNN78713.1"/>
    </source>
</evidence>
<keyword evidence="4 5" id="KW-0472">Membrane</keyword>
<evidence type="ECO:0000256" key="2">
    <source>
        <dbReference type="ARBA" id="ARBA00022692"/>
    </source>
</evidence>
<gene>
    <name evidence="6" type="ORF">IAE60_04600</name>
</gene>
<dbReference type="InterPro" id="IPR008217">
    <property type="entry name" value="Ccc1_fam"/>
</dbReference>
<keyword evidence="3 5" id="KW-1133">Transmembrane helix</keyword>
<feature type="transmembrane region" description="Helical" evidence="5">
    <location>
        <begin position="155"/>
        <end position="176"/>
    </location>
</feature>
<feature type="transmembrane region" description="Helical" evidence="5">
    <location>
        <begin position="53"/>
        <end position="72"/>
    </location>
</feature>
<reference evidence="6 7" key="1">
    <citation type="submission" date="2020-08" db="EMBL/GenBank/DDBJ databases">
        <title>Streptomycin Non-resistant strain, P. mexicana.</title>
        <authorList>
            <person name="Ganesh-Kumar S."/>
            <person name="Zhe T."/>
            <person name="Yu Z."/>
            <person name="Min Y."/>
        </authorList>
    </citation>
    <scope>NUCLEOTIDE SEQUENCE [LARGE SCALE GENOMIC DNA]</scope>
    <source>
        <strain evidence="6 7">GTZY2</strain>
    </source>
</reference>
<feature type="transmembrane region" description="Helical" evidence="5">
    <location>
        <begin position="182"/>
        <end position="204"/>
    </location>
</feature>
<dbReference type="Pfam" id="PF01988">
    <property type="entry name" value="VIT1"/>
    <property type="match status" value="1"/>
</dbReference>
<dbReference type="GO" id="GO:0012505">
    <property type="term" value="C:endomembrane system"/>
    <property type="evidence" value="ECO:0007669"/>
    <property type="project" value="UniProtKB-SubCell"/>
</dbReference>
<evidence type="ECO:0000256" key="5">
    <source>
        <dbReference type="SAM" id="Phobius"/>
    </source>
</evidence>
<evidence type="ECO:0000256" key="4">
    <source>
        <dbReference type="ARBA" id="ARBA00023136"/>
    </source>
</evidence>
<dbReference type="CDD" id="cd02432">
    <property type="entry name" value="Nodulin-21_like_1"/>
    <property type="match status" value="1"/>
</dbReference>
<evidence type="ECO:0000313" key="7">
    <source>
        <dbReference type="Proteomes" id="UP000515838"/>
    </source>
</evidence>
<dbReference type="EMBL" id="CP060731">
    <property type="protein sequence ID" value="QNN78713.1"/>
    <property type="molecule type" value="Genomic_DNA"/>
</dbReference>
<name>A0A7G9TF38_PSEMX</name>